<gene>
    <name evidence="2" type="ORF">EXIGLDRAFT_838169</name>
</gene>
<dbReference type="PANTHER" id="PTHR36223:SF1">
    <property type="entry name" value="TRANSCRIPTION ELONGATION FACTOR EAF N-TERMINAL DOMAIN-CONTAINING PROTEIN"/>
    <property type="match status" value="1"/>
</dbReference>
<evidence type="ECO:0000313" key="2">
    <source>
        <dbReference type="EMBL" id="KZV89926.1"/>
    </source>
</evidence>
<sequence>MQHRECEAWVECAGARTPVYGLAVDGRKISGWIVSEPGQSFSIHVRDTLSKSDINARFLLDGVLGGSNTSRRLGEVLTRSTFRTSLSTARPYQFAEILSTDDDTIAYPGQTNLAELGSIRVQVYRVVVVHRYNVGRRHCTGDTGQLNQKVLHEKDKKLGGVSVSLGVPQHAPSSFTKTRKRPYDRNDSGMWVEFEFRYRTRGFLQAQGIIAGPAVPRVIDLADDEDVVVAPPQKVVKRETSATTSRNAEIAALKARLQQLEALDVDALDDEPEVKPKVEPYRSPFKRGEVLDLTLDD</sequence>
<proteinExistence type="predicted"/>
<keyword evidence="3" id="KW-1185">Reference proteome</keyword>
<dbReference type="AlphaFoldDB" id="A0A165G3E9"/>
<dbReference type="Proteomes" id="UP000077266">
    <property type="component" value="Unassembled WGS sequence"/>
</dbReference>
<dbReference type="InParanoid" id="A0A165G3E9"/>
<dbReference type="InterPro" id="IPR057678">
    <property type="entry name" value="DUF7918"/>
</dbReference>
<dbReference type="Pfam" id="PF25534">
    <property type="entry name" value="DUF7918"/>
    <property type="match status" value="1"/>
</dbReference>
<dbReference type="STRING" id="1314781.A0A165G3E9"/>
<evidence type="ECO:0000259" key="1">
    <source>
        <dbReference type="Pfam" id="PF25534"/>
    </source>
</evidence>
<reference evidence="2 3" key="1">
    <citation type="journal article" date="2016" name="Mol. Biol. Evol.">
        <title>Comparative Genomics of Early-Diverging Mushroom-Forming Fungi Provides Insights into the Origins of Lignocellulose Decay Capabilities.</title>
        <authorList>
            <person name="Nagy L.G."/>
            <person name="Riley R."/>
            <person name="Tritt A."/>
            <person name="Adam C."/>
            <person name="Daum C."/>
            <person name="Floudas D."/>
            <person name="Sun H."/>
            <person name="Yadav J.S."/>
            <person name="Pangilinan J."/>
            <person name="Larsson K.H."/>
            <person name="Matsuura K."/>
            <person name="Barry K."/>
            <person name="Labutti K."/>
            <person name="Kuo R."/>
            <person name="Ohm R.A."/>
            <person name="Bhattacharya S.S."/>
            <person name="Shirouzu T."/>
            <person name="Yoshinaga Y."/>
            <person name="Martin F.M."/>
            <person name="Grigoriev I.V."/>
            <person name="Hibbett D.S."/>
        </authorList>
    </citation>
    <scope>NUCLEOTIDE SEQUENCE [LARGE SCALE GENOMIC DNA]</scope>
    <source>
        <strain evidence="2 3">HHB12029</strain>
    </source>
</reference>
<protein>
    <recommendedName>
        <fullName evidence="1">DUF7918 domain-containing protein</fullName>
    </recommendedName>
</protein>
<feature type="domain" description="DUF7918" evidence="1">
    <location>
        <begin position="12"/>
        <end position="210"/>
    </location>
</feature>
<dbReference type="OrthoDB" id="3364132at2759"/>
<dbReference type="EMBL" id="KV426060">
    <property type="protein sequence ID" value="KZV89926.1"/>
    <property type="molecule type" value="Genomic_DNA"/>
</dbReference>
<dbReference type="PANTHER" id="PTHR36223">
    <property type="entry name" value="BETA-LACTAMASE-TYPE TRANSPEPTIDASE FOLD DOMAIN CONTAINING PROTEIN"/>
    <property type="match status" value="1"/>
</dbReference>
<accession>A0A165G3E9</accession>
<evidence type="ECO:0000313" key="3">
    <source>
        <dbReference type="Proteomes" id="UP000077266"/>
    </source>
</evidence>
<organism evidence="2 3">
    <name type="scientific">Exidia glandulosa HHB12029</name>
    <dbReference type="NCBI Taxonomy" id="1314781"/>
    <lineage>
        <taxon>Eukaryota</taxon>
        <taxon>Fungi</taxon>
        <taxon>Dikarya</taxon>
        <taxon>Basidiomycota</taxon>
        <taxon>Agaricomycotina</taxon>
        <taxon>Agaricomycetes</taxon>
        <taxon>Auriculariales</taxon>
        <taxon>Exidiaceae</taxon>
        <taxon>Exidia</taxon>
    </lineage>
</organism>
<name>A0A165G3E9_EXIGL</name>